<gene>
    <name evidence="1" type="ORF">QC762_0033830</name>
</gene>
<evidence type="ECO:0000313" key="2">
    <source>
        <dbReference type="Proteomes" id="UP001323405"/>
    </source>
</evidence>
<comment type="caution">
    <text evidence="1">The sequence shown here is derived from an EMBL/GenBank/DDBJ whole genome shotgun (WGS) entry which is preliminary data.</text>
</comment>
<proteinExistence type="predicted"/>
<evidence type="ECO:0000313" key="1">
    <source>
        <dbReference type="EMBL" id="KAK4658001.1"/>
    </source>
</evidence>
<sequence length="170" mass="18957">MHGSIRSLQQIGLHKHIKKTFAIEDLCIGHDGLLTINRSGQKSGWMNKEFADAVASITTQVKASQAFTALKARITAYLTDTDHYPLVCLSQALQEIERGCRSVMHLEKTLRLFPEVLEFLDAGVASIYAFKGYMKEPGPMPADRWERSGDAIGVQALLVDLEYEDFISGR</sequence>
<keyword evidence="2" id="KW-1185">Reference proteome</keyword>
<accession>A0ABR0GQS2</accession>
<dbReference type="EMBL" id="JAFFHA010000003">
    <property type="protein sequence ID" value="KAK4658001.1"/>
    <property type="molecule type" value="Genomic_DNA"/>
</dbReference>
<name>A0ABR0GQS2_9PEZI</name>
<reference evidence="1 2" key="1">
    <citation type="journal article" date="2023" name="bioRxiv">
        <title>High-quality genome assemblies of four members of thePodospora anserinaspecies complex.</title>
        <authorList>
            <person name="Ament-Velasquez S.L."/>
            <person name="Vogan A.A."/>
            <person name="Wallerman O."/>
            <person name="Hartmann F."/>
            <person name="Gautier V."/>
            <person name="Silar P."/>
            <person name="Giraud T."/>
            <person name="Johannesson H."/>
        </authorList>
    </citation>
    <scope>NUCLEOTIDE SEQUENCE [LARGE SCALE GENOMIC DNA]</scope>
    <source>
        <strain evidence="1 2">CBS 415.72m</strain>
    </source>
</reference>
<dbReference type="GeneID" id="87902825"/>
<dbReference type="RefSeq" id="XP_062746973.1">
    <property type="nucleotide sequence ID" value="XM_062883264.1"/>
</dbReference>
<protein>
    <submittedName>
        <fullName evidence="1">Uncharacterized protein</fullName>
    </submittedName>
</protein>
<organism evidence="1 2">
    <name type="scientific">Podospora pseudocomata</name>
    <dbReference type="NCBI Taxonomy" id="2093779"/>
    <lineage>
        <taxon>Eukaryota</taxon>
        <taxon>Fungi</taxon>
        <taxon>Dikarya</taxon>
        <taxon>Ascomycota</taxon>
        <taxon>Pezizomycotina</taxon>
        <taxon>Sordariomycetes</taxon>
        <taxon>Sordariomycetidae</taxon>
        <taxon>Sordariales</taxon>
        <taxon>Podosporaceae</taxon>
        <taxon>Podospora</taxon>
    </lineage>
</organism>
<dbReference type="Proteomes" id="UP001323405">
    <property type="component" value="Unassembled WGS sequence"/>
</dbReference>